<name>A0A6M1LJY9_9PROT</name>
<proteinExistence type="predicted"/>
<dbReference type="Pfam" id="PF25455">
    <property type="entry name" value="Beta-barrel_CAF17_C"/>
    <property type="match status" value="1"/>
</dbReference>
<reference evidence="3 4" key="2">
    <citation type="submission" date="2020-03" db="EMBL/GenBank/DDBJ databases">
        <title>Roseomonas stagni sp. nov., isolated from pond water in Japan.</title>
        <authorList>
            <person name="Furuhata K."/>
            <person name="Miyamoto H."/>
            <person name="Goto K."/>
        </authorList>
    </citation>
    <scope>NUCLEOTIDE SEQUENCE [LARGE SCALE GENOMIC DNA]</scope>
    <source>
        <strain evidence="3 4">PeD5</strain>
    </source>
</reference>
<dbReference type="InterPro" id="IPR057460">
    <property type="entry name" value="CAF17_C"/>
</dbReference>
<evidence type="ECO:0000313" key="4">
    <source>
        <dbReference type="Proteomes" id="UP000475385"/>
    </source>
</evidence>
<dbReference type="InterPro" id="IPR045179">
    <property type="entry name" value="YgfZ/GcvT"/>
</dbReference>
<evidence type="ECO:0000313" key="3">
    <source>
        <dbReference type="EMBL" id="NGM20656.1"/>
    </source>
</evidence>
<dbReference type="InterPro" id="IPR017703">
    <property type="entry name" value="YgfZ/GCV_T_CS"/>
</dbReference>
<dbReference type="GO" id="GO:0016226">
    <property type="term" value="P:iron-sulfur cluster assembly"/>
    <property type="evidence" value="ECO:0007669"/>
    <property type="project" value="TreeGrafter"/>
</dbReference>
<sequence length="276" mass="29461">MPIAVLPGRGVVEVAGEDRVPFLQGLVSNDVAKAAPGQAVWAALLTPQGKWLADFFILSDGDRLLLDVERDQAGPLVQRLTRFRLRNRVALRDVSADFVVMAGWGSSLPPPRSIAAPDPRLPEAGWRILGHTPVGEADEAAWDIHRLSLGLTDGSRDLEPEKSVLLEGGFDELGGVSWTKGCYMGQELTARTKYRGLLKRRIVPVTVEGGLPPPGTPVLRDGQEVGEMRSARAGHGLAMLRLDALAEGAKLSAGGAVVTPRVPGWMKLPAEKVPAG</sequence>
<dbReference type="EMBL" id="JAAIKB010000004">
    <property type="protein sequence ID" value="NGM20656.1"/>
    <property type="molecule type" value="Genomic_DNA"/>
</dbReference>
<dbReference type="PANTHER" id="PTHR22602:SF0">
    <property type="entry name" value="TRANSFERASE CAF17, MITOCHONDRIAL-RELATED"/>
    <property type="match status" value="1"/>
</dbReference>
<keyword evidence="1" id="KW-0809">Transit peptide</keyword>
<dbReference type="Gene3D" id="3.30.1360.120">
    <property type="entry name" value="Probable tRNA modification gtpase trme, domain 1"/>
    <property type="match status" value="2"/>
</dbReference>
<keyword evidence="4" id="KW-1185">Reference proteome</keyword>
<dbReference type="PANTHER" id="PTHR22602">
    <property type="entry name" value="TRANSFERASE CAF17, MITOCHONDRIAL-RELATED"/>
    <property type="match status" value="1"/>
</dbReference>
<evidence type="ECO:0000256" key="1">
    <source>
        <dbReference type="ARBA" id="ARBA00022946"/>
    </source>
</evidence>
<comment type="caution">
    <text evidence="3">The sequence shown here is derived from an EMBL/GenBank/DDBJ whole genome shotgun (WGS) entry which is preliminary data.</text>
</comment>
<dbReference type="Proteomes" id="UP000475385">
    <property type="component" value="Unassembled WGS sequence"/>
</dbReference>
<accession>A0A6M1LJY9</accession>
<protein>
    <submittedName>
        <fullName evidence="3">Folate-binding protein YgfZ</fullName>
    </submittedName>
</protein>
<organism evidence="3 4">
    <name type="scientific">Falsiroseomonas algicola</name>
    <dbReference type="NCBI Taxonomy" id="2716930"/>
    <lineage>
        <taxon>Bacteria</taxon>
        <taxon>Pseudomonadati</taxon>
        <taxon>Pseudomonadota</taxon>
        <taxon>Alphaproteobacteria</taxon>
        <taxon>Acetobacterales</taxon>
        <taxon>Roseomonadaceae</taxon>
        <taxon>Falsiroseomonas</taxon>
    </lineage>
</organism>
<reference evidence="3 4" key="1">
    <citation type="submission" date="2020-02" db="EMBL/GenBank/DDBJ databases">
        <authorList>
            <person name="Kim H.M."/>
            <person name="Jeon C.O."/>
        </authorList>
    </citation>
    <scope>NUCLEOTIDE SEQUENCE [LARGE SCALE GENOMIC DNA]</scope>
    <source>
        <strain evidence="3 4">PeD5</strain>
    </source>
</reference>
<evidence type="ECO:0000259" key="2">
    <source>
        <dbReference type="Pfam" id="PF25455"/>
    </source>
</evidence>
<dbReference type="PIRSF" id="PIRSF006487">
    <property type="entry name" value="GcvT"/>
    <property type="match status" value="1"/>
</dbReference>
<dbReference type="InterPro" id="IPR027266">
    <property type="entry name" value="TrmE/GcvT-like"/>
</dbReference>
<gene>
    <name evidence="3" type="ORF">G3576_11580</name>
</gene>
<dbReference type="RefSeq" id="WP_164694921.1">
    <property type="nucleotide sequence ID" value="NZ_JAAIKB010000004.1"/>
</dbReference>
<dbReference type="AlphaFoldDB" id="A0A6M1LJY9"/>
<dbReference type="NCBIfam" id="TIGR03317">
    <property type="entry name" value="ygfZ_signature"/>
    <property type="match status" value="1"/>
</dbReference>
<feature type="domain" description="CAF17 C-terminal" evidence="2">
    <location>
        <begin position="199"/>
        <end position="267"/>
    </location>
</feature>
<dbReference type="SUPFAM" id="SSF103025">
    <property type="entry name" value="Folate-binding domain"/>
    <property type="match status" value="1"/>
</dbReference>